<evidence type="ECO:0000256" key="1">
    <source>
        <dbReference type="SAM" id="MobiDB-lite"/>
    </source>
</evidence>
<feature type="region of interest" description="Disordered" evidence="1">
    <location>
        <begin position="65"/>
        <end position="116"/>
    </location>
</feature>
<name>A0A3L7JEN0_9HYPH</name>
<comment type="caution">
    <text evidence="2">The sequence shown here is derived from an EMBL/GenBank/DDBJ whole genome shotgun (WGS) entry which is preliminary data.</text>
</comment>
<evidence type="ECO:0000313" key="3">
    <source>
        <dbReference type="Proteomes" id="UP000281094"/>
    </source>
</evidence>
<keyword evidence="3" id="KW-1185">Reference proteome</keyword>
<dbReference type="EMBL" id="RCWN01000001">
    <property type="protein sequence ID" value="RLQ88914.1"/>
    <property type="molecule type" value="Genomic_DNA"/>
</dbReference>
<protein>
    <submittedName>
        <fullName evidence="2">Phage baseplate protein</fullName>
    </submittedName>
</protein>
<reference evidence="2 3" key="1">
    <citation type="submission" date="2018-10" db="EMBL/GenBank/DDBJ databases">
        <title>Notoacmeibacter sp. M2BS9Y-3-1, whole genome shotgun sequence.</title>
        <authorList>
            <person name="Tuo L."/>
        </authorList>
    </citation>
    <scope>NUCLEOTIDE SEQUENCE [LARGE SCALE GENOMIC DNA]</scope>
    <source>
        <strain evidence="2 3">M2BS9Y-3-1</strain>
    </source>
</reference>
<dbReference type="Gene3D" id="2.40.50.230">
    <property type="entry name" value="Gp5 N-terminal domain"/>
    <property type="match status" value="1"/>
</dbReference>
<evidence type="ECO:0000313" key="2">
    <source>
        <dbReference type="EMBL" id="RLQ88914.1"/>
    </source>
</evidence>
<sequence length="191" mass="20300">MMDGTSPIGSAFRRQARQIERLNRRIAQADIPGKVLASSQDYETRTLRLDLGRSADGRVIKSPPVAWPQQGAGKARLHTPPKDGEQMRLRSPSGAVGTGSLADWGTYDQDTAPPSDNGDEAVIAFGDDTLIRLTADAIELNVGGKGFRLTREELAMSTVFRAKGGSRPAHFQGGVDSAGDAALSGNDNVLI</sequence>
<dbReference type="AlphaFoldDB" id="A0A3L7JEN0"/>
<dbReference type="InterPro" id="IPR037026">
    <property type="entry name" value="Vgr_OB-fold_dom_sf"/>
</dbReference>
<accession>A0A3L7JEN0</accession>
<organism evidence="2 3">
    <name type="scientific">Notoacmeibacter ruber</name>
    <dbReference type="NCBI Taxonomy" id="2670375"/>
    <lineage>
        <taxon>Bacteria</taxon>
        <taxon>Pseudomonadati</taxon>
        <taxon>Pseudomonadota</taxon>
        <taxon>Alphaproteobacteria</taxon>
        <taxon>Hyphomicrobiales</taxon>
        <taxon>Notoacmeibacteraceae</taxon>
        <taxon>Notoacmeibacter</taxon>
    </lineage>
</organism>
<dbReference type="RefSeq" id="WP_121645882.1">
    <property type="nucleotide sequence ID" value="NZ_RCWN01000001.1"/>
</dbReference>
<dbReference type="Proteomes" id="UP000281094">
    <property type="component" value="Unassembled WGS sequence"/>
</dbReference>
<proteinExistence type="predicted"/>
<gene>
    <name evidence="2" type="ORF">D8780_12435</name>
</gene>